<dbReference type="InterPro" id="IPR056037">
    <property type="entry name" value="DUF7620"/>
</dbReference>
<keyword evidence="3" id="KW-1185">Reference proteome</keyword>
<dbReference type="RefSeq" id="WP_070927108.1">
    <property type="nucleotide sequence ID" value="NZ_AP018165.1"/>
</dbReference>
<organism evidence="2 3">
    <name type="scientific">[Mycobacterium] stephanolepidis</name>
    <dbReference type="NCBI Taxonomy" id="1520670"/>
    <lineage>
        <taxon>Bacteria</taxon>
        <taxon>Bacillati</taxon>
        <taxon>Actinomycetota</taxon>
        <taxon>Actinomycetes</taxon>
        <taxon>Mycobacteriales</taxon>
        <taxon>Mycobacteriaceae</taxon>
        <taxon>Mycobacteroides</taxon>
    </lineage>
</organism>
<evidence type="ECO:0000313" key="3">
    <source>
        <dbReference type="Proteomes" id="UP000217954"/>
    </source>
</evidence>
<protein>
    <submittedName>
        <fullName evidence="2">Uncharacterized protein</fullName>
    </submittedName>
</protein>
<dbReference type="KEGG" id="mste:MSTE_03540"/>
<evidence type="ECO:0000256" key="1">
    <source>
        <dbReference type="SAM" id="MobiDB-lite"/>
    </source>
</evidence>
<proteinExistence type="predicted"/>
<feature type="region of interest" description="Disordered" evidence="1">
    <location>
        <begin position="11"/>
        <end position="32"/>
    </location>
</feature>
<dbReference type="AlphaFoldDB" id="A0A1Z4F0V5"/>
<accession>A0A1Z4F0V5</accession>
<gene>
    <name evidence="2" type="ORF">MSTE_03540</name>
</gene>
<name>A0A1Z4F0V5_9MYCO</name>
<reference evidence="3" key="1">
    <citation type="journal article" date="2017" name="Genome Announc.">
        <title>Complete Genome Sequence of Mycobacterium stephanolepidis.</title>
        <authorList>
            <person name="Fukano H."/>
            <person name="Yoshida M."/>
            <person name="Katayama Y."/>
            <person name="Omatsu T."/>
            <person name="Mizutani T."/>
            <person name="Kurata O."/>
            <person name="Wada S."/>
            <person name="Hoshino Y."/>
        </authorList>
    </citation>
    <scope>NUCLEOTIDE SEQUENCE [LARGE SCALE GENOMIC DNA]</scope>
    <source>
        <strain evidence="3">NJB0901</strain>
    </source>
</reference>
<reference evidence="2 3" key="2">
    <citation type="journal article" date="2017" name="Int. J. Syst. Evol. Microbiol.">
        <title>Mycobacterium stephanolepidis sp. nov., a rapidly growing species related to Mycobacterium chelonae, isolated from marine teleost fish, Stephanolepis cirrhifer.</title>
        <authorList>
            <person name="Fukano H."/>
            <person name="Wada S."/>
            <person name="Kurata O."/>
            <person name="Katayama K."/>
            <person name="Fujiwara N."/>
            <person name="Hoshino Y."/>
        </authorList>
    </citation>
    <scope>NUCLEOTIDE SEQUENCE [LARGE SCALE GENOMIC DNA]</scope>
    <source>
        <strain evidence="2 3">NJB0901</strain>
    </source>
</reference>
<dbReference type="EMBL" id="AP018165">
    <property type="protein sequence ID" value="BAX98840.1"/>
    <property type="molecule type" value="Genomic_DNA"/>
</dbReference>
<dbReference type="Pfam" id="PF24596">
    <property type="entry name" value="DUF7620"/>
    <property type="match status" value="1"/>
</dbReference>
<sequence length="68" mass="7937">MTWWQREIATARERADRAEQEQENAVQRRKEAERIDERARKAETALRKELQLNGFTDALRKVLIGGAA</sequence>
<dbReference type="Proteomes" id="UP000217954">
    <property type="component" value="Chromosome"/>
</dbReference>
<evidence type="ECO:0000313" key="2">
    <source>
        <dbReference type="EMBL" id="BAX98840.1"/>
    </source>
</evidence>